<feature type="domain" description="HTH marR-type" evidence="1">
    <location>
        <begin position="31"/>
        <end position="166"/>
    </location>
</feature>
<gene>
    <name evidence="2" type="ORF">MQN93_27525</name>
</gene>
<dbReference type="Proteomes" id="UP001165270">
    <property type="component" value="Unassembled WGS sequence"/>
</dbReference>
<dbReference type="SMART" id="SM00347">
    <property type="entry name" value="HTH_MARR"/>
    <property type="match status" value="1"/>
</dbReference>
<evidence type="ECO:0000313" key="2">
    <source>
        <dbReference type="EMBL" id="MCI3243480.1"/>
    </source>
</evidence>
<protein>
    <submittedName>
        <fullName evidence="2">MarR family transcriptional regulator</fullName>
    </submittedName>
</protein>
<dbReference type="EMBL" id="JALDAX010000011">
    <property type="protein sequence ID" value="MCI3243480.1"/>
    <property type="molecule type" value="Genomic_DNA"/>
</dbReference>
<dbReference type="Pfam" id="PF12802">
    <property type="entry name" value="MarR_2"/>
    <property type="match status" value="1"/>
</dbReference>
<organism evidence="2 3">
    <name type="scientific">Streptomyces spinosisporus</name>
    <dbReference type="NCBI Taxonomy" id="2927582"/>
    <lineage>
        <taxon>Bacteria</taxon>
        <taxon>Bacillati</taxon>
        <taxon>Actinomycetota</taxon>
        <taxon>Actinomycetes</taxon>
        <taxon>Kitasatosporales</taxon>
        <taxon>Streptomycetaceae</taxon>
        <taxon>Streptomyces</taxon>
    </lineage>
</organism>
<keyword evidence="3" id="KW-1185">Reference proteome</keyword>
<dbReference type="PANTHER" id="PTHR33164:SF104">
    <property type="entry name" value="TRANSCRIPTIONAL REGULATORY PROTEIN"/>
    <property type="match status" value="1"/>
</dbReference>
<dbReference type="InterPro" id="IPR036390">
    <property type="entry name" value="WH_DNA-bd_sf"/>
</dbReference>
<dbReference type="PRINTS" id="PR00598">
    <property type="entry name" value="HTHMARR"/>
</dbReference>
<dbReference type="PANTHER" id="PTHR33164">
    <property type="entry name" value="TRANSCRIPTIONAL REGULATOR, MARR FAMILY"/>
    <property type="match status" value="1"/>
</dbReference>
<name>A0ABS9XN24_9ACTN</name>
<evidence type="ECO:0000259" key="1">
    <source>
        <dbReference type="PROSITE" id="PS50995"/>
    </source>
</evidence>
<dbReference type="RefSeq" id="WP_242711675.1">
    <property type="nucleotide sequence ID" value="NZ_JALDAX010000011.1"/>
</dbReference>
<evidence type="ECO:0000313" key="3">
    <source>
        <dbReference type="Proteomes" id="UP001165270"/>
    </source>
</evidence>
<sequence length="188" mass="20691">MAQRRSAKRPDAVSGIVDDWARERPELDTTPLEVLARLHRSYLQYQSRMTSQLDAHGLSVAGFDVLTALRRSGAPYRLTAGQLAASGLISSAGVTLRLDRLEKDGLLVRERDAEDRRVVYSRLTEAGLKKIDEVFAAHLENERRMLGGLSPAERRQLGGLLSKLERSIVESDEAVTSNEAVEAGPNPS</sequence>
<dbReference type="PROSITE" id="PS50995">
    <property type="entry name" value="HTH_MARR_2"/>
    <property type="match status" value="1"/>
</dbReference>
<accession>A0ABS9XN24</accession>
<dbReference type="Gene3D" id="1.10.10.10">
    <property type="entry name" value="Winged helix-like DNA-binding domain superfamily/Winged helix DNA-binding domain"/>
    <property type="match status" value="1"/>
</dbReference>
<dbReference type="InterPro" id="IPR039422">
    <property type="entry name" value="MarR/SlyA-like"/>
</dbReference>
<proteinExistence type="predicted"/>
<reference evidence="2" key="1">
    <citation type="submission" date="2022-03" db="EMBL/GenBank/DDBJ databases">
        <title>Streptomyces 7R015 and 7R016 isolated from Barleria lupulina in Thailand.</title>
        <authorList>
            <person name="Kanchanasin P."/>
            <person name="Phongsopitanun W."/>
            <person name="Tanasupawat S."/>
        </authorList>
    </citation>
    <scope>NUCLEOTIDE SEQUENCE</scope>
    <source>
        <strain evidence="2">7R016</strain>
    </source>
</reference>
<dbReference type="SUPFAM" id="SSF46785">
    <property type="entry name" value="Winged helix' DNA-binding domain"/>
    <property type="match status" value="1"/>
</dbReference>
<dbReference type="InterPro" id="IPR000835">
    <property type="entry name" value="HTH_MarR-typ"/>
</dbReference>
<comment type="caution">
    <text evidence="2">The sequence shown here is derived from an EMBL/GenBank/DDBJ whole genome shotgun (WGS) entry which is preliminary data.</text>
</comment>
<dbReference type="InterPro" id="IPR036388">
    <property type="entry name" value="WH-like_DNA-bd_sf"/>
</dbReference>